<feature type="transmembrane region" description="Helical" evidence="1">
    <location>
        <begin position="12"/>
        <end position="28"/>
    </location>
</feature>
<keyword evidence="1" id="KW-0812">Transmembrane</keyword>
<dbReference type="KEGG" id="dbc:MFMK1_002948"/>
<reference evidence="2 3" key="1">
    <citation type="submission" date="2023-04" db="EMBL/GenBank/DDBJ databases">
        <authorList>
            <person name="Hsu D."/>
        </authorList>
    </citation>
    <scope>NUCLEOTIDE SEQUENCE [LARGE SCALE GENOMIC DNA]</scope>
    <source>
        <strain evidence="2 3">MK1</strain>
    </source>
</reference>
<keyword evidence="1" id="KW-1133">Transmembrane helix</keyword>
<name>A0AAU0US21_9FIRM</name>
<gene>
    <name evidence="2" type="ORF">MFMK1_002948</name>
</gene>
<keyword evidence="3" id="KW-1185">Reference proteome</keyword>
<dbReference type="AlphaFoldDB" id="A0AAU0US21"/>
<protein>
    <submittedName>
        <fullName evidence="2">Stage III sporulation protein AF</fullName>
    </submittedName>
</protein>
<proteinExistence type="predicted"/>
<dbReference type="InterPro" id="IPR014245">
    <property type="entry name" value="Spore_III_AF"/>
</dbReference>
<keyword evidence="1" id="KW-0472">Membrane</keyword>
<evidence type="ECO:0000256" key="1">
    <source>
        <dbReference type="SAM" id="Phobius"/>
    </source>
</evidence>
<sequence>MMDMLRDLVRNVSLVVLIASFIDLLMPGQKMDRYLKLIVGLFIIISVLNPILTFLNLAQSFEVTAWQYERSGQAQMESIFQHGEELAGVAENAAWHDYKSRMERQIVSLARLVPGVKGVQVDVQVEKREKAYYGSIRQVTMVVSVGQSTKKEDMVDPVRVNIDDETAQHQPSSTAILGMDERMAIKKQVREVVSNFYGLQPDSVVVTVITGKAIGGDVDEGKTG</sequence>
<evidence type="ECO:0000313" key="3">
    <source>
        <dbReference type="Proteomes" id="UP001329915"/>
    </source>
</evidence>
<dbReference type="RefSeq" id="WP_366922486.1">
    <property type="nucleotide sequence ID" value="NZ_CP121694.1"/>
</dbReference>
<dbReference type="Proteomes" id="UP001329915">
    <property type="component" value="Chromosome"/>
</dbReference>
<accession>A0AAU0US21</accession>
<feature type="transmembrane region" description="Helical" evidence="1">
    <location>
        <begin position="34"/>
        <end position="58"/>
    </location>
</feature>
<organism evidence="2 3">
    <name type="scientific">Metallumcola ferriviriculae</name>
    <dbReference type="NCBI Taxonomy" id="3039180"/>
    <lineage>
        <taxon>Bacteria</taxon>
        <taxon>Bacillati</taxon>
        <taxon>Bacillota</taxon>
        <taxon>Clostridia</taxon>
        <taxon>Neomoorellales</taxon>
        <taxon>Desulfitibacteraceae</taxon>
        <taxon>Metallumcola</taxon>
    </lineage>
</organism>
<evidence type="ECO:0000313" key="2">
    <source>
        <dbReference type="EMBL" id="WRO23100.1"/>
    </source>
</evidence>
<dbReference type="EMBL" id="CP121694">
    <property type="protein sequence ID" value="WRO23100.1"/>
    <property type="molecule type" value="Genomic_DNA"/>
</dbReference>
<dbReference type="Pfam" id="PF09581">
    <property type="entry name" value="Spore_III_AF"/>
    <property type="match status" value="1"/>
</dbReference>